<name>A0A0V0IRC4_SOLCH</name>
<feature type="transmembrane region" description="Helical" evidence="1">
    <location>
        <begin position="20"/>
        <end position="44"/>
    </location>
</feature>
<keyword evidence="1" id="KW-0812">Transmembrane</keyword>
<proteinExistence type="predicted"/>
<evidence type="ECO:0000256" key="1">
    <source>
        <dbReference type="SAM" id="Phobius"/>
    </source>
</evidence>
<keyword evidence="1" id="KW-1133">Transmembrane helix</keyword>
<dbReference type="EMBL" id="GEDG01003268">
    <property type="protein sequence ID" value="JAP35132.1"/>
    <property type="molecule type" value="Transcribed_RNA"/>
</dbReference>
<accession>A0A0V0IRC4</accession>
<organism evidence="2">
    <name type="scientific">Solanum chacoense</name>
    <name type="common">Chaco potato</name>
    <dbReference type="NCBI Taxonomy" id="4108"/>
    <lineage>
        <taxon>Eukaryota</taxon>
        <taxon>Viridiplantae</taxon>
        <taxon>Streptophyta</taxon>
        <taxon>Embryophyta</taxon>
        <taxon>Tracheophyta</taxon>
        <taxon>Spermatophyta</taxon>
        <taxon>Magnoliopsida</taxon>
        <taxon>eudicotyledons</taxon>
        <taxon>Gunneridae</taxon>
        <taxon>Pentapetalae</taxon>
        <taxon>asterids</taxon>
        <taxon>lamiids</taxon>
        <taxon>Solanales</taxon>
        <taxon>Solanaceae</taxon>
        <taxon>Solanoideae</taxon>
        <taxon>Solaneae</taxon>
        <taxon>Solanum</taxon>
    </lineage>
</organism>
<protein>
    <submittedName>
        <fullName evidence="2">Putative ovule protein</fullName>
    </submittedName>
</protein>
<reference evidence="2" key="1">
    <citation type="submission" date="2015-12" db="EMBL/GenBank/DDBJ databases">
        <title>Gene expression during late stages of embryo sac development: a critical building block for successful pollen-pistil interactions.</title>
        <authorList>
            <person name="Liu Y."/>
            <person name="Joly V."/>
            <person name="Sabar M."/>
            <person name="Matton D.P."/>
        </authorList>
    </citation>
    <scope>NUCLEOTIDE SEQUENCE</scope>
</reference>
<keyword evidence="1" id="KW-0472">Membrane</keyword>
<evidence type="ECO:0000313" key="2">
    <source>
        <dbReference type="EMBL" id="JAP35132.1"/>
    </source>
</evidence>
<sequence length="74" mass="8692">MGYVQTRFGVSKYSNFILSTLFYVYASLLFYFVILWLFIGVIYLSRILLCRCRLSMDIDTPNLPNPLKKISLEI</sequence>
<dbReference type="AlphaFoldDB" id="A0A0V0IRC4"/>